<gene>
    <name evidence="1" type="ORF">MLD38_029671</name>
</gene>
<accession>A0ACB9N4M8</accession>
<comment type="caution">
    <text evidence="1">The sequence shown here is derived from an EMBL/GenBank/DDBJ whole genome shotgun (WGS) entry which is preliminary data.</text>
</comment>
<organism evidence="1 2">
    <name type="scientific">Melastoma candidum</name>
    <dbReference type="NCBI Taxonomy" id="119954"/>
    <lineage>
        <taxon>Eukaryota</taxon>
        <taxon>Viridiplantae</taxon>
        <taxon>Streptophyta</taxon>
        <taxon>Embryophyta</taxon>
        <taxon>Tracheophyta</taxon>
        <taxon>Spermatophyta</taxon>
        <taxon>Magnoliopsida</taxon>
        <taxon>eudicotyledons</taxon>
        <taxon>Gunneridae</taxon>
        <taxon>Pentapetalae</taxon>
        <taxon>rosids</taxon>
        <taxon>malvids</taxon>
        <taxon>Myrtales</taxon>
        <taxon>Melastomataceae</taxon>
        <taxon>Melastomatoideae</taxon>
        <taxon>Melastomateae</taxon>
        <taxon>Melastoma</taxon>
    </lineage>
</organism>
<sequence>MMYKHGNVFARSFTRHDRKRFGYAAALCCSVVLLCLLAAFFHNLEHLPLHLKVLAGEDDRLLAVVEGVGGVPRGIITGKERATEGDEPLCRITDSGPDFCDVRGQVGVRGNYSTVFSVSAREGEEVESFRVRPYTRKGNPEAMSNVREWSILPVAADAGEIPRCTSFSGIPAVLFSAGGFAGNYFHDYADIFVPLYLTVRSFKGEVLFLVSDMNPWWFRKFSRVLQSLSDYDIIDIDKEQGTHCFSRVIIGLQYHKELVIDHSRPPHHSMNDFRAFLRNTYSLRRDHAIDLKDDNRGKRPRLLIVSRKRTRAFMNVASITGMAEDLGYEVVMAELDYNVSRSAEIVNSCDVMMGVHGAGLTNFLFLPDHAVFIQVVPFGGVEPHARLCFGDPARQMEVQYLEYRISVNESTLIQQFRPDDVILKDPVSYHKRDWNKFKSIYLDQQNVDLDVKRFRSTLVQAMNLLHM</sequence>
<dbReference type="Proteomes" id="UP001057402">
    <property type="component" value="Chromosome 8"/>
</dbReference>
<proteinExistence type="predicted"/>
<protein>
    <submittedName>
        <fullName evidence="1">Uncharacterized protein</fullName>
    </submittedName>
</protein>
<reference evidence="2" key="1">
    <citation type="journal article" date="2023" name="Front. Plant Sci.">
        <title>Chromosomal-level genome assembly of Melastoma candidum provides insights into trichome evolution.</title>
        <authorList>
            <person name="Zhong Y."/>
            <person name="Wu W."/>
            <person name="Sun C."/>
            <person name="Zou P."/>
            <person name="Liu Y."/>
            <person name="Dai S."/>
            <person name="Zhou R."/>
        </authorList>
    </citation>
    <scope>NUCLEOTIDE SEQUENCE [LARGE SCALE GENOMIC DNA]</scope>
</reference>
<evidence type="ECO:0000313" key="1">
    <source>
        <dbReference type="EMBL" id="KAI4331484.1"/>
    </source>
</evidence>
<name>A0ACB9N4M8_9MYRT</name>
<keyword evidence="2" id="KW-1185">Reference proteome</keyword>
<evidence type="ECO:0000313" key="2">
    <source>
        <dbReference type="Proteomes" id="UP001057402"/>
    </source>
</evidence>
<dbReference type="EMBL" id="CM042887">
    <property type="protein sequence ID" value="KAI4331484.1"/>
    <property type="molecule type" value="Genomic_DNA"/>
</dbReference>